<protein>
    <recommendedName>
        <fullName evidence="2">Myb/SANT-like DNA-binding domain-containing protein</fullName>
    </recommendedName>
</protein>
<feature type="compositionally biased region" description="Low complexity" evidence="1">
    <location>
        <begin position="96"/>
        <end position="106"/>
    </location>
</feature>
<evidence type="ECO:0000256" key="1">
    <source>
        <dbReference type="SAM" id="MobiDB-lite"/>
    </source>
</evidence>
<dbReference type="InterPro" id="IPR044822">
    <property type="entry name" value="Myb_DNA-bind_4"/>
</dbReference>
<dbReference type="GO" id="GO:0005634">
    <property type="term" value="C:nucleus"/>
    <property type="evidence" value="ECO:0007669"/>
    <property type="project" value="TreeGrafter"/>
</dbReference>
<dbReference type="EMBL" id="JANPWB010000005">
    <property type="protein sequence ID" value="KAJ1184856.1"/>
    <property type="molecule type" value="Genomic_DNA"/>
</dbReference>
<organism evidence="3 4">
    <name type="scientific">Pleurodeles waltl</name>
    <name type="common">Iberian ribbed newt</name>
    <dbReference type="NCBI Taxonomy" id="8319"/>
    <lineage>
        <taxon>Eukaryota</taxon>
        <taxon>Metazoa</taxon>
        <taxon>Chordata</taxon>
        <taxon>Craniata</taxon>
        <taxon>Vertebrata</taxon>
        <taxon>Euteleostomi</taxon>
        <taxon>Amphibia</taxon>
        <taxon>Batrachia</taxon>
        <taxon>Caudata</taxon>
        <taxon>Salamandroidea</taxon>
        <taxon>Salamandridae</taxon>
        <taxon>Pleurodelinae</taxon>
        <taxon>Pleurodeles</taxon>
    </lineage>
</organism>
<comment type="caution">
    <text evidence="3">The sequence shown here is derived from an EMBL/GenBank/DDBJ whole genome shotgun (WGS) entry which is preliminary data.</text>
</comment>
<evidence type="ECO:0000259" key="2">
    <source>
        <dbReference type="Pfam" id="PF13837"/>
    </source>
</evidence>
<accession>A0AAV7U916</accession>
<gene>
    <name evidence="3" type="ORF">NDU88_001653</name>
</gene>
<keyword evidence="4" id="KW-1185">Reference proteome</keyword>
<feature type="compositionally biased region" description="Gly residues" evidence="1">
    <location>
        <begin position="118"/>
        <end position="127"/>
    </location>
</feature>
<dbReference type="AlphaFoldDB" id="A0AAV7U916"/>
<sequence length="202" mass="21496">MHGACLHGVLQKKGIWRAIAKEVWTLGVYGRQSKHCQKRWEDLRRWARKTAEAQLGMASQRGRSARRTLTPLMARIMAVVYLELDGPLRASQQPQGGAEAPATEGAASHKTQEAESTDGGGTSGTGARGAPRQRQEGTVRRQIPPPMEAPGGGGHFCATDTPVQAPPSQQPVSELAVPTQPGGWASPSPQASQALPQFALVP</sequence>
<evidence type="ECO:0000313" key="4">
    <source>
        <dbReference type="Proteomes" id="UP001066276"/>
    </source>
</evidence>
<reference evidence="3" key="1">
    <citation type="journal article" date="2022" name="bioRxiv">
        <title>Sequencing and chromosome-scale assembly of the giantPleurodeles waltlgenome.</title>
        <authorList>
            <person name="Brown T."/>
            <person name="Elewa A."/>
            <person name="Iarovenko S."/>
            <person name="Subramanian E."/>
            <person name="Araus A.J."/>
            <person name="Petzold A."/>
            <person name="Susuki M."/>
            <person name="Suzuki K.-i.T."/>
            <person name="Hayashi T."/>
            <person name="Toyoda A."/>
            <person name="Oliveira C."/>
            <person name="Osipova E."/>
            <person name="Leigh N.D."/>
            <person name="Simon A."/>
            <person name="Yun M.H."/>
        </authorList>
    </citation>
    <scope>NUCLEOTIDE SEQUENCE</scope>
    <source>
        <strain evidence="3">20211129_DDA</strain>
        <tissue evidence="3">Liver</tissue>
    </source>
</reference>
<dbReference type="Pfam" id="PF13837">
    <property type="entry name" value="Myb_DNA-bind_4"/>
    <property type="match status" value="1"/>
</dbReference>
<dbReference type="PANTHER" id="PTHR23098:SF23">
    <property type="entry name" value="MYB-RELATED TRANSCRIPTION FACTOR, PARTNER OF PROFILIN-LIKE ISOFORM X2-RELATED"/>
    <property type="match status" value="1"/>
</dbReference>
<dbReference type="Proteomes" id="UP001066276">
    <property type="component" value="Chromosome 3_1"/>
</dbReference>
<proteinExistence type="predicted"/>
<evidence type="ECO:0000313" key="3">
    <source>
        <dbReference type="EMBL" id="KAJ1184856.1"/>
    </source>
</evidence>
<feature type="domain" description="Myb/SANT-like DNA-binding" evidence="2">
    <location>
        <begin position="10"/>
        <end position="57"/>
    </location>
</feature>
<feature type="region of interest" description="Disordered" evidence="1">
    <location>
        <begin position="90"/>
        <end position="202"/>
    </location>
</feature>
<dbReference type="PANTHER" id="PTHR23098">
    <property type="entry name" value="AGAP001331-PA-RELATED"/>
    <property type="match status" value="1"/>
</dbReference>
<name>A0AAV7U916_PLEWA</name>